<dbReference type="EMBL" id="CP061336">
    <property type="protein sequence ID" value="QNU68629.1"/>
    <property type="molecule type" value="Genomic_DNA"/>
</dbReference>
<protein>
    <submittedName>
        <fullName evidence="1">Uncharacterized protein</fullName>
    </submittedName>
</protein>
<organism evidence="1 2">
    <name type="scientific">Ruminiclostridium herbifermentans</name>
    <dbReference type="NCBI Taxonomy" id="2488810"/>
    <lineage>
        <taxon>Bacteria</taxon>
        <taxon>Bacillati</taxon>
        <taxon>Bacillota</taxon>
        <taxon>Clostridia</taxon>
        <taxon>Eubacteriales</taxon>
        <taxon>Oscillospiraceae</taxon>
        <taxon>Ruminiclostridium</taxon>
    </lineage>
</organism>
<keyword evidence="2" id="KW-1185">Reference proteome</keyword>
<reference evidence="1 2" key="1">
    <citation type="submission" date="2020-09" db="EMBL/GenBank/DDBJ databases">
        <title>Characterization and genome sequencing of Ruminiclostridium sp. nov. MA18.</title>
        <authorList>
            <person name="Rettenmaier R."/>
            <person name="Kowollik M.-L."/>
            <person name="Liebl W."/>
            <person name="Zverlov V."/>
        </authorList>
    </citation>
    <scope>NUCLEOTIDE SEQUENCE [LARGE SCALE GENOMIC DNA]</scope>
    <source>
        <strain evidence="1 2">MA18</strain>
    </source>
</reference>
<evidence type="ECO:0000313" key="1">
    <source>
        <dbReference type="EMBL" id="QNU68629.1"/>
    </source>
</evidence>
<sequence>MPNPSITTWTRLEPNPLSDNMTPSLEACVYDPAWMIARQWQIGEFHGEDAGTPIDVSIEVNAAPLVTFQTKNGNYIEIKGVPLENLAGAEQKGELLPFEVAEAGMEFLNICYENNISNKVIENIVNEFPLKRNENDIIDSTGEYLLDLLEGCSDRMLGLPNVFSLDKSGYKTLEEMLRNTQRNKTPDSKLNIPSNEADAFVKVACEWIEWFDSFMYYSSDQEDSWDNERMEYSFKAEARDIKGTSIIFKADEWNGSQLDWYSMDIDDSNTEYKKLQINMPKLIGMDDSYKKSHQGLPTMLTYQGMPCSRWWEFEDAQVNFAQIDCEKNDIARMLVVEFACAYGNDWYLIPMELPIGAIYTIKNFKVKNTFGEEQEIFPVSGSSSGDLNDWCLFNQSYSNNKKTYQGLLLYPRANIDKSEAIEQVEFFRDEMANMAWAVEKHVESSDGRKFDRNRNYTSNKSKAVTDKDKHNSNSYTEKLLEYKLVSEIPQHFFPLVPKAPITPASKPEHIYQMLLMSSDLKPFGEILNSSDDINISQEEIPAEGIEVTRNYMVTRCDDGKTLLCRIKQKKTGRGEGSSGLEYDKAE</sequence>
<gene>
    <name evidence="1" type="ORF">EHE19_009635</name>
</gene>
<dbReference type="OrthoDB" id="9763471at2"/>
<evidence type="ECO:0000313" key="2">
    <source>
        <dbReference type="Proteomes" id="UP000306409"/>
    </source>
</evidence>
<proteinExistence type="predicted"/>
<dbReference type="KEGG" id="rher:EHE19_009635"/>
<dbReference type="Proteomes" id="UP000306409">
    <property type="component" value="Chromosome"/>
</dbReference>
<accession>A0A4U7JJ15</accession>
<dbReference type="RefSeq" id="WP_137696140.1">
    <property type="nucleotide sequence ID" value="NZ_CP061336.1"/>
</dbReference>
<name>A0A4U7JJ15_9FIRM</name>
<dbReference type="AlphaFoldDB" id="A0A4U7JJ15"/>